<keyword evidence="1" id="KW-0548">Nucleotidyltransferase</keyword>
<proteinExistence type="predicted"/>
<accession>A0ABQ4Z0E8</accession>
<keyword evidence="1" id="KW-0695">RNA-directed DNA polymerase</keyword>
<keyword evidence="2" id="KW-1185">Reference proteome</keyword>
<protein>
    <submittedName>
        <fullName evidence="1">Reverse transcriptase domain-containing protein</fullName>
    </submittedName>
</protein>
<organism evidence="1 2">
    <name type="scientific">Tanacetum coccineum</name>
    <dbReference type="NCBI Taxonomy" id="301880"/>
    <lineage>
        <taxon>Eukaryota</taxon>
        <taxon>Viridiplantae</taxon>
        <taxon>Streptophyta</taxon>
        <taxon>Embryophyta</taxon>
        <taxon>Tracheophyta</taxon>
        <taxon>Spermatophyta</taxon>
        <taxon>Magnoliopsida</taxon>
        <taxon>eudicotyledons</taxon>
        <taxon>Gunneridae</taxon>
        <taxon>Pentapetalae</taxon>
        <taxon>asterids</taxon>
        <taxon>campanulids</taxon>
        <taxon>Asterales</taxon>
        <taxon>Asteraceae</taxon>
        <taxon>Asteroideae</taxon>
        <taxon>Anthemideae</taxon>
        <taxon>Anthemidinae</taxon>
        <taxon>Tanacetum</taxon>
    </lineage>
</organism>
<comment type="caution">
    <text evidence="1">The sequence shown here is derived from an EMBL/GenBank/DDBJ whole genome shotgun (WGS) entry which is preliminary data.</text>
</comment>
<dbReference type="Proteomes" id="UP001151760">
    <property type="component" value="Unassembled WGS sequence"/>
</dbReference>
<evidence type="ECO:0000313" key="1">
    <source>
        <dbReference type="EMBL" id="GJS83312.1"/>
    </source>
</evidence>
<evidence type="ECO:0000313" key="2">
    <source>
        <dbReference type="Proteomes" id="UP001151760"/>
    </source>
</evidence>
<dbReference type="PANTHER" id="PTHR45835:SF99">
    <property type="entry name" value="CHROMO DOMAIN-CONTAINING PROTEIN-RELATED"/>
    <property type="match status" value="1"/>
</dbReference>
<dbReference type="PANTHER" id="PTHR45835">
    <property type="entry name" value="YALI0A06105P"/>
    <property type="match status" value="1"/>
</dbReference>
<gene>
    <name evidence="1" type="ORF">Tco_0749853</name>
</gene>
<dbReference type="EMBL" id="BQNB010010891">
    <property type="protein sequence ID" value="GJS83312.1"/>
    <property type="molecule type" value="Genomic_DNA"/>
</dbReference>
<keyword evidence="1" id="KW-0808">Transferase</keyword>
<reference evidence="1" key="1">
    <citation type="journal article" date="2022" name="Int. J. Mol. Sci.">
        <title>Draft Genome of Tanacetum Coccineum: Genomic Comparison of Closely Related Tanacetum-Family Plants.</title>
        <authorList>
            <person name="Yamashiro T."/>
            <person name="Shiraishi A."/>
            <person name="Nakayama K."/>
            <person name="Satake H."/>
        </authorList>
    </citation>
    <scope>NUCLEOTIDE SEQUENCE</scope>
</reference>
<dbReference type="GO" id="GO:0003964">
    <property type="term" value="F:RNA-directed DNA polymerase activity"/>
    <property type="evidence" value="ECO:0007669"/>
    <property type="project" value="UniProtKB-KW"/>
</dbReference>
<sequence>MCLYSKINLDRDIISLQVHEGAYSEGLAFRENSLSQVKAEHQRPSGLLVSNPRYLNESRIISQWIFITKLPKSSQGYDTIWVIVDRLTKSTLFLPMRETDPMDRLARIDLKEASQQGNEITYLLFYDCYTVDRVKFSESLKKEFGN</sequence>
<reference evidence="1" key="2">
    <citation type="submission" date="2022-01" db="EMBL/GenBank/DDBJ databases">
        <authorList>
            <person name="Yamashiro T."/>
            <person name="Shiraishi A."/>
            <person name="Satake H."/>
            <person name="Nakayama K."/>
        </authorList>
    </citation>
    <scope>NUCLEOTIDE SEQUENCE</scope>
</reference>
<name>A0ABQ4Z0E8_9ASTR</name>